<dbReference type="Proteomes" id="UP000177870">
    <property type="component" value="Chromosome"/>
</dbReference>
<organism evidence="1 2">
    <name type="scientific">Moorena producens PAL-8-15-08-1</name>
    <dbReference type="NCBI Taxonomy" id="1458985"/>
    <lineage>
        <taxon>Bacteria</taxon>
        <taxon>Bacillati</taxon>
        <taxon>Cyanobacteriota</taxon>
        <taxon>Cyanophyceae</taxon>
        <taxon>Coleofasciculales</taxon>
        <taxon>Coleofasciculaceae</taxon>
        <taxon>Moorena</taxon>
    </lineage>
</organism>
<evidence type="ECO:0000313" key="2">
    <source>
        <dbReference type="Proteomes" id="UP000177870"/>
    </source>
</evidence>
<accession>A0A1D8TNF4</accession>
<proteinExistence type="predicted"/>
<sequence length="205" mass="22768">MSQDLLQNRDYTIILARNASKTFGTQPGLDKQWLLAQESIIALAKKCEELDPDGLTIYIASTPYQKYDNTTSQALVDLFEQPYGSDSINVVEPLKVAIDDHFSRKSRQQTKENGDIIIVILDSEPKPRMAVVKLLVAATKKMDSQEELGVMFAQVGEDPITRGFLTALDDDLHAAGAKLDIADTKLLSAMEESEITKFLLDALYD</sequence>
<name>A0A1D8TNF4_9CYAN</name>
<protein>
    <recommendedName>
        <fullName evidence="3">VWFA domain-containing protein</fullName>
    </recommendedName>
</protein>
<dbReference type="RefSeq" id="WP_070391437.1">
    <property type="nucleotide sequence ID" value="NZ_CP017599.1"/>
</dbReference>
<reference evidence="2" key="1">
    <citation type="submission" date="2016-10" db="EMBL/GenBank/DDBJ databases">
        <title>Comparative genomics uncovers the prolific and rare metabolic potential of the cyanobacterial genus Moorea.</title>
        <authorList>
            <person name="Leao T."/>
            <person name="Castelao G."/>
            <person name="Korobeynikov A."/>
            <person name="Monroe E.A."/>
            <person name="Podell S."/>
            <person name="Glukhov E."/>
            <person name="Allen E."/>
            <person name="Gerwick W.H."/>
            <person name="Gerwick L."/>
        </authorList>
    </citation>
    <scope>NUCLEOTIDE SEQUENCE [LARGE SCALE GENOMIC DNA]</scope>
    <source>
        <strain evidence="2">PAL-8-15-08-1</strain>
    </source>
</reference>
<evidence type="ECO:0008006" key="3">
    <source>
        <dbReference type="Google" id="ProtNLM"/>
    </source>
</evidence>
<dbReference type="EMBL" id="CP017599">
    <property type="protein sequence ID" value="AOW98935.1"/>
    <property type="molecule type" value="Genomic_DNA"/>
</dbReference>
<dbReference type="OrthoDB" id="1523785at2"/>
<evidence type="ECO:0000313" key="1">
    <source>
        <dbReference type="EMBL" id="AOW98935.1"/>
    </source>
</evidence>
<dbReference type="KEGG" id="mpro:BJP34_05245"/>
<dbReference type="STRING" id="1458985.BJP34_05245"/>
<dbReference type="PANTHER" id="PTHR34706:SF1">
    <property type="entry name" value="VWFA DOMAIN-CONTAINING PROTEIN"/>
    <property type="match status" value="1"/>
</dbReference>
<gene>
    <name evidence="1" type="ORF">BJP34_05245</name>
</gene>
<dbReference type="PANTHER" id="PTHR34706">
    <property type="entry name" value="SLR1338 PROTEIN"/>
    <property type="match status" value="1"/>
</dbReference>
<dbReference type="AlphaFoldDB" id="A0A1D8TNF4"/>